<sequence length="163" mass="18388">MTNSEIEAFFLKAMRSGYAGGGVGKTMTPPDVRPSTKEIRFVDGDWLLIDEWNVNRDTNKSTGVTRIWHDGTLVWFMSYGGYYPDELIRPLKKALRLTYEKGVFKGGRGETVGDFEAGVFYVNTVEHGDFSHFKGREEIVVRGPESCVGQTAGYHEYWGMSLI</sequence>
<name>A0A1G2T2A6_9BACT</name>
<evidence type="ECO:0000313" key="3">
    <source>
        <dbReference type="Proteomes" id="UP000178612"/>
    </source>
</evidence>
<gene>
    <name evidence="2" type="ORF">A2758_02960</name>
</gene>
<dbReference type="InterPro" id="IPR043735">
    <property type="entry name" value="DUF5680"/>
</dbReference>
<comment type="caution">
    <text evidence="2">The sequence shown here is derived from an EMBL/GenBank/DDBJ whole genome shotgun (WGS) entry which is preliminary data.</text>
</comment>
<dbReference type="EMBL" id="MHVJ01000013">
    <property type="protein sequence ID" value="OHA91393.1"/>
    <property type="molecule type" value="Genomic_DNA"/>
</dbReference>
<evidence type="ECO:0000259" key="1">
    <source>
        <dbReference type="Pfam" id="PF18931"/>
    </source>
</evidence>
<evidence type="ECO:0000313" key="2">
    <source>
        <dbReference type="EMBL" id="OHA91393.1"/>
    </source>
</evidence>
<reference evidence="2 3" key="1">
    <citation type="journal article" date="2016" name="Nat. Commun.">
        <title>Thousands of microbial genomes shed light on interconnected biogeochemical processes in an aquifer system.</title>
        <authorList>
            <person name="Anantharaman K."/>
            <person name="Brown C.T."/>
            <person name="Hug L.A."/>
            <person name="Sharon I."/>
            <person name="Castelle C.J."/>
            <person name="Probst A.J."/>
            <person name="Thomas B.C."/>
            <person name="Singh A."/>
            <person name="Wilkins M.J."/>
            <person name="Karaoz U."/>
            <person name="Brodie E.L."/>
            <person name="Williams K.H."/>
            <person name="Hubbard S.S."/>
            <person name="Banfield J.F."/>
        </authorList>
    </citation>
    <scope>NUCLEOTIDE SEQUENCE [LARGE SCALE GENOMIC DNA]</scope>
</reference>
<dbReference type="Proteomes" id="UP000178612">
    <property type="component" value="Unassembled WGS sequence"/>
</dbReference>
<feature type="domain" description="DUF5680" evidence="1">
    <location>
        <begin position="59"/>
        <end position="143"/>
    </location>
</feature>
<organism evidence="2 3">
    <name type="scientific">Candidatus Zambryskibacteria bacterium RIFCSPHIGHO2_01_FULL_49_18</name>
    <dbReference type="NCBI Taxonomy" id="1802740"/>
    <lineage>
        <taxon>Bacteria</taxon>
        <taxon>Candidatus Zambryskiibacteriota</taxon>
    </lineage>
</organism>
<accession>A0A1G2T2A6</accession>
<protein>
    <recommendedName>
        <fullName evidence="1">DUF5680 domain-containing protein</fullName>
    </recommendedName>
</protein>
<dbReference type="Pfam" id="PF18931">
    <property type="entry name" value="DUF5680"/>
    <property type="match status" value="1"/>
</dbReference>
<dbReference type="AlphaFoldDB" id="A0A1G2T2A6"/>
<proteinExistence type="predicted"/>